<sequence length="264" mass="29825">MTRDDTERDRINASTTDSTRTIELSAGGFTPDTEVITATGPTRVSELSAGDYVYTLDPVTRLARLKPVTGVQRVTYDGDLVAVETNRCNIHVHPDHRMVCRTIGQDELAIRTAETIDDYEHYKLANEWRTISGDRLAEVDITDLLDDYEMCVEADVHGHTFRRRLPDGCDPVRRNGTVGYCFDPETFKTHQDAIESLPADVSIHAGLNHHRRPYRFDGDDFVEFLGWFIAEGSTTWPDSSDTVQVQIAQQDETHRQVIADLRVS</sequence>
<evidence type="ECO:0000313" key="3">
    <source>
        <dbReference type="Proteomes" id="UP001596432"/>
    </source>
</evidence>
<accession>A0ABD5XZ00</accession>
<organism evidence="2 3">
    <name type="scientific">Halosimplex aquaticum</name>
    <dbReference type="NCBI Taxonomy" id="3026162"/>
    <lineage>
        <taxon>Archaea</taxon>
        <taxon>Methanobacteriati</taxon>
        <taxon>Methanobacteriota</taxon>
        <taxon>Stenosarchaea group</taxon>
        <taxon>Halobacteria</taxon>
        <taxon>Halobacteriales</taxon>
        <taxon>Haloarculaceae</taxon>
        <taxon>Halosimplex</taxon>
    </lineage>
</organism>
<dbReference type="InterPro" id="IPR003587">
    <property type="entry name" value="Hint_dom_N"/>
</dbReference>
<protein>
    <submittedName>
        <fullName evidence="2">Hint domain-containing protein</fullName>
    </submittedName>
</protein>
<gene>
    <name evidence="2" type="ORF">ACFQMA_02865</name>
</gene>
<comment type="caution">
    <text evidence="2">The sequence shown here is derived from an EMBL/GenBank/DDBJ whole genome shotgun (WGS) entry which is preliminary data.</text>
</comment>
<dbReference type="SUPFAM" id="SSF51294">
    <property type="entry name" value="Hedgehog/intein (Hint) domain"/>
    <property type="match status" value="1"/>
</dbReference>
<name>A0ABD5XZ00_9EURY</name>
<dbReference type="Proteomes" id="UP001596432">
    <property type="component" value="Unassembled WGS sequence"/>
</dbReference>
<keyword evidence="3" id="KW-1185">Reference proteome</keyword>
<feature type="domain" description="Hint" evidence="1">
    <location>
        <begin position="26"/>
        <end position="124"/>
    </location>
</feature>
<dbReference type="EMBL" id="JBHTAS010000001">
    <property type="protein sequence ID" value="MFC7138778.1"/>
    <property type="molecule type" value="Genomic_DNA"/>
</dbReference>
<dbReference type="SMART" id="SM00306">
    <property type="entry name" value="HintN"/>
    <property type="match status" value="1"/>
</dbReference>
<dbReference type="AlphaFoldDB" id="A0ABD5XZ00"/>
<evidence type="ECO:0000313" key="2">
    <source>
        <dbReference type="EMBL" id="MFC7138778.1"/>
    </source>
</evidence>
<dbReference type="CDD" id="cd00081">
    <property type="entry name" value="Hint"/>
    <property type="match status" value="1"/>
</dbReference>
<dbReference type="GeneID" id="78819019"/>
<evidence type="ECO:0000259" key="1">
    <source>
        <dbReference type="SMART" id="SM00306"/>
    </source>
</evidence>
<dbReference type="InterPro" id="IPR036844">
    <property type="entry name" value="Hint_dom_sf"/>
</dbReference>
<dbReference type="Gene3D" id="2.170.16.10">
    <property type="entry name" value="Hedgehog/Intein (Hint) domain"/>
    <property type="match status" value="1"/>
</dbReference>
<reference evidence="2 3" key="1">
    <citation type="journal article" date="2019" name="Int. J. Syst. Evol. Microbiol.">
        <title>The Global Catalogue of Microorganisms (GCM) 10K type strain sequencing project: providing services to taxonomists for standard genome sequencing and annotation.</title>
        <authorList>
            <consortium name="The Broad Institute Genomics Platform"/>
            <consortium name="The Broad Institute Genome Sequencing Center for Infectious Disease"/>
            <person name="Wu L."/>
            <person name="Ma J."/>
        </authorList>
    </citation>
    <scope>NUCLEOTIDE SEQUENCE [LARGE SCALE GENOMIC DNA]</scope>
    <source>
        <strain evidence="2 3">XZYJT29</strain>
    </source>
</reference>
<proteinExistence type="predicted"/>
<dbReference type="RefSeq" id="WP_274324389.1">
    <property type="nucleotide sequence ID" value="NZ_CP118158.1"/>
</dbReference>